<organism evidence="2 3">
    <name type="scientific">Opisthorchis viverrini</name>
    <name type="common">Southeast Asian liver fluke</name>
    <dbReference type="NCBI Taxonomy" id="6198"/>
    <lineage>
        <taxon>Eukaryota</taxon>
        <taxon>Metazoa</taxon>
        <taxon>Spiralia</taxon>
        <taxon>Lophotrochozoa</taxon>
        <taxon>Platyhelminthes</taxon>
        <taxon>Trematoda</taxon>
        <taxon>Digenea</taxon>
        <taxon>Opisthorchiida</taxon>
        <taxon>Opisthorchiata</taxon>
        <taxon>Opisthorchiidae</taxon>
        <taxon>Opisthorchis</taxon>
    </lineage>
</organism>
<dbReference type="Proteomes" id="UP000054324">
    <property type="component" value="Unassembled WGS sequence"/>
</dbReference>
<dbReference type="InterPro" id="IPR036236">
    <property type="entry name" value="Znf_C2H2_sf"/>
</dbReference>
<accession>A0A074ZMI0</accession>
<dbReference type="EMBL" id="KL596702">
    <property type="protein sequence ID" value="KER28296.1"/>
    <property type="molecule type" value="Genomic_DNA"/>
</dbReference>
<feature type="compositionally biased region" description="Acidic residues" evidence="1">
    <location>
        <begin position="14"/>
        <end position="27"/>
    </location>
</feature>
<protein>
    <submittedName>
        <fullName evidence="2">Uncharacterized protein</fullName>
    </submittedName>
</protein>
<gene>
    <name evidence="2" type="ORF">T265_13612</name>
</gene>
<sequence length="122" mass="13670">MSDLDDGSASATDGDSDGWTELIDADSPDTNPPMKCLVCPHLSSGSEQFFTHLLSHPNWENLFVPGTCLIMDQYDWIRFVNYVRLKPDAVLECASHHVSNDHVDTDYLWAENAALRQQLAEC</sequence>
<dbReference type="SUPFAM" id="SSF57667">
    <property type="entry name" value="beta-beta-alpha zinc fingers"/>
    <property type="match status" value="1"/>
</dbReference>
<evidence type="ECO:0000256" key="1">
    <source>
        <dbReference type="SAM" id="MobiDB-lite"/>
    </source>
</evidence>
<dbReference type="RefSeq" id="XP_009167963.1">
    <property type="nucleotide sequence ID" value="XM_009169699.1"/>
</dbReference>
<proteinExistence type="predicted"/>
<evidence type="ECO:0000313" key="2">
    <source>
        <dbReference type="EMBL" id="KER28296.1"/>
    </source>
</evidence>
<dbReference type="GeneID" id="20327779"/>
<dbReference type="CTD" id="20327779"/>
<keyword evidence="3" id="KW-1185">Reference proteome</keyword>
<feature type="region of interest" description="Disordered" evidence="1">
    <location>
        <begin position="1"/>
        <end position="31"/>
    </location>
</feature>
<dbReference type="KEGG" id="ovi:T265_13612"/>
<feature type="non-terminal residue" evidence="2">
    <location>
        <position position="122"/>
    </location>
</feature>
<name>A0A074ZMI0_OPIVI</name>
<reference evidence="2 3" key="1">
    <citation type="submission" date="2013-11" db="EMBL/GenBank/DDBJ databases">
        <title>Opisthorchis viverrini - life in the bile duct.</title>
        <authorList>
            <person name="Young N.D."/>
            <person name="Nagarajan N."/>
            <person name="Lin S.J."/>
            <person name="Korhonen P.K."/>
            <person name="Jex A.R."/>
            <person name="Hall R.S."/>
            <person name="Safavi-Hemami H."/>
            <person name="Kaewkong W."/>
            <person name="Bertrand D."/>
            <person name="Gao S."/>
            <person name="Seet Q."/>
            <person name="Wongkham S."/>
            <person name="Teh B.T."/>
            <person name="Wongkham C."/>
            <person name="Intapan P.M."/>
            <person name="Maleewong W."/>
            <person name="Yang X."/>
            <person name="Hu M."/>
            <person name="Wang Z."/>
            <person name="Hofmann A."/>
            <person name="Sternberg P.W."/>
            <person name="Tan P."/>
            <person name="Wang J."/>
            <person name="Gasser R.B."/>
        </authorList>
    </citation>
    <scope>NUCLEOTIDE SEQUENCE [LARGE SCALE GENOMIC DNA]</scope>
</reference>
<evidence type="ECO:0000313" key="3">
    <source>
        <dbReference type="Proteomes" id="UP000054324"/>
    </source>
</evidence>
<dbReference type="AlphaFoldDB" id="A0A074ZMI0"/>